<evidence type="ECO:0000313" key="4">
    <source>
        <dbReference type="Proteomes" id="UP000283509"/>
    </source>
</evidence>
<keyword evidence="2" id="KW-0472">Membrane</keyword>
<name>A0A3R7PHM2_PENVA</name>
<gene>
    <name evidence="3" type="ORF">C7M84_009520</name>
</gene>
<feature type="region of interest" description="Disordered" evidence="1">
    <location>
        <begin position="268"/>
        <end position="307"/>
    </location>
</feature>
<feature type="compositionally biased region" description="Basic and acidic residues" evidence="1">
    <location>
        <begin position="281"/>
        <end position="297"/>
    </location>
</feature>
<evidence type="ECO:0000256" key="2">
    <source>
        <dbReference type="SAM" id="Phobius"/>
    </source>
</evidence>
<proteinExistence type="predicted"/>
<dbReference type="Proteomes" id="UP000283509">
    <property type="component" value="Unassembled WGS sequence"/>
</dbReference>
<keyword evidence="2" id="KW-0812">Transmembrane</keyword>
<reference evidence="3 4" key="1">
    <citation type="submission" date="2018-04" db="EMBL/GenBank/DDBJ databases">
        <authorList>
            <person name="Zhang X."/>
            <person name="Yuan J."/>
            <person name="Li F."/>
            <person name="Xiang J."/>
        </authorList>
    </citation>
    <scope>NUCLEOTIDE SEQUENCE [LARGE SCALE GENOMIC DNA]</scope>
    <source>
        <tissue evidence="3">Muscle</tissue>
    </source>
</reference>
<sequence length="334" mass="36391">MRRSVSKLKQRRSIRRLRWRDRVRENSVVRKFGPKNNTRIEHHLNVLVLDSIKRRRRASEPPGVAGEARAQDGAAFPTLVVFAEPDAHVEVGRLEVRAAAEVQMGGSGASEEEKALVKSKYVVPPLVQVVGSGECHGAGYAGPKGDEVGADAGGEEEPIGHRLPLKNGGLIERLPRPVGLAGDPRDSVEVSSVSYLSVPDTPSSRRPSTADLVIEKLQVERVDGGGLSIQGVALASNCHVTLCVFGIFFLLAGIILSYVSYSINMKGGRPETPRNGDQQEEPERPRVQRRPDADHRTLIPRPRSPHADPGCSFYGLARKVRGAREGLRGARVVW</sequence>
<dbReference type="EMBL" id="QCYY01002207">
    <property type="protein sequence ID" value="ROT72105.1"/>
    <property type="molecule type" value="Genomic_DNA"/>
</dbReference>
<keyword evidence="4" id="KW-1185">Reference proteome</keyword>
<evidence type="ECO:0000313" key="3">
    <source>
        <dbReference type="EMBL" id="ROT72105.1"/>
    </source>
</evidence>
<evidence type="ECO:0000256" key="1">
    <source>
        <dbReference type="SAM" id="MobiDB-lite"/>
    </source>
</evidence>
<keyword evidence="2" id="KW-1133">Transmembrane helix</keyword>
<reference evidence="3 4" key="2">
    <citation type="submission" date="2019-01" db="EMBL/GenBank/DDBJ databases">
        <title>The decoding of complex shrimp genome reveals the adaptation for benthos swimmer, frequently molting mechanism and breeding impact on genome.</title>
        <authorList>
            <person name="Sun Y."/>
            <person name="Gao Y."/>
            <person name="Yu Y."/>
        </authorList>
    </citation>
    <scope>NUCLEOTIDE SEQUENCE [LARGE SCALE GENOMIC DNA]</scope>
    <source>
        <tissue evidence="3">Muscle</tissue>
    </source>
</reference>
<organism evidence="3 4">
    <name type="scientific">Penaeus vannamei</name>
    <name type="common">Whiteleg shrimp</name>
    <name type="synonym">Litopenaeus vannamei</name>
    <dbReference type="NCBI Taxonomy" id="6689"/>
    <lineage>
        <taxon>Eukaryota</taxon>
        <taxon>Metazoa</taxon>
        <taxon>Ecdysozoa</taxon>
        <taxon>Arthropoda</taxon>
        <taxon>Crustacea</taxon>
        <taxon>Multicrustacea</taxon>
        <taxon>Malacostraca</taxon>
        <taxon>Eumalacostraca</taxon>
        <taxon>Eucarida</taxon>
        <taxon>Decapoda</taxon>
        <taxon>Dendrobranchiata</taxon>
        <taxon>Penaeoidea</taxon>
        <taxon>Penaeidae</taxon>
        <taxon>Penaeus</taxon>
    </lineage>
</organism>
<protein>
    <submittedName>
        <fullName evidence="3">Uncharacterized protein</fullName>
    </submittedName>
</protein>
<feature type="transmembrane region" description="Helical" evidence="2">
    <location>
        <begin position="239"/>
        <end position="259"/>
    </location>
</feature>
<feature type="region of interest" description="Disordered" evidence="1">
    <location>
        <begin position="140"/>
        <end position="162"/>
    </location>
</feature>
<accession>A0A3R7PHM2</accession>
<comment type="caution">
    <text evidence="3">The sequence shown here is derived from an EMBL/GenBank/DDBJ whole genome shotgun (WGS) entry which is preliminary data.</text>
</comment>
<dbReference type="AlphaFoldDB" id="A0A3R7PHM2"/>